<evidence type="ECO:0000313" key="15">
    <source>
        <dbReference type="RefSeq" id="XP_031418471.1"/>
    </source>
</evidence>
<keyword evidence="6" id="KW-0325">Glycoprotein</keyword>
<evidence type="ECO:0000313" key="14">
    <source>
        <dbReference type="Proteomes" id="UP000515152"/>
    </source>
</evidence>
<dbReference type="Pfam" id="PF13927">
    <property type="entry name" value="Ig_3"/>
    <property type="match status" value="2"/>
</dbReference>
<accession>A0A6P8F2S8</accession>
<dbReference type="InterPro" id="IPR056386">
    <property type="entry name" value="Ig_CD22"/>
</dbReference>
<keyword evidence="14" id="KW-1185">Reference proteome</keyword>
<dbReference type="Pfam" id="PF13895">
    <property type="entry name" value="Ig_2"/>
    <property type="match status" value="1"/>
</dbReference>
<evidence type="ECO:0000256" key="9">
    <source>
        <dbReference type="ARBA" id="ARBA00041781"/>
    </source>
</evidence>
<dbReference type="RefSeq" id="XP_031418471.1">
    <property type="nucleotide sequence ID" value="XM_031562611.1"/>
</dbReference>
<reference evidence="15" key="1">
    <citation type="submission" date="2025-08" db="UniProtKB">
        <authorList>
            <consortium name="RefSeq"/>
        </authorList>
    </citation>
    <scope>IDENTIFICATION</scope>
</reference>
<dbReference type="InterPro" id="IPR003599">
    <property type="entry name" value="Ig_sub"/>
</dbReference>
<comment type="subcellular location">
    <subcellularLocation>
        <location evidence="1">Cell membrane</location>
    </subcellularLocation>
</comment>
<comment type="function">
    <text evidence="10">Most highly expressed siglec (sialic acid-binding immunoglobulin-like lectin) on B-cells that plays a role in various aspects of B-cell biology including differentiation, antigen presentation, and trafficking to bone marrow. Binds to alpha 2,6-linked sialic acid residues of surface molecules such as CD22 itself, CD45 and IgM in a cis configuration. Can also bind to ligands on other cells as an adhesion molecule in a trans configuration. Acts as an inhibitory coreceptor on the surface of B-cells and inhibits B-cell receptor induced signaling, characterized by inhibition of the calcium mobilization and cellular activation. Mechanistically, the immunoreceptor tyrosine-based inhibitory motif domain is phosphorylated by the Src kinase LYN, which in turn leads to the recruitment of the protein tyrosine phosphatase 1/PTPN6, leading to the negative regulation of BCR signaling. If this negative signaling from is of sufficient strength, apoptosis of the B-cell can be induced.</text>
</comment>
<dbReference type="SUPFAM" id="SSF48726">
    <property type="entry name" value="Immunoglobulin"/>
    <property type="match status" value="5"/>
</dbReference>
<keyword evidence="2" id="KW-1003">Cell membrane</keyword>
<dbReference type="Pfam" id="PF24518">
    <property type="entry name" value="Ig_CD22"/>
    <property type="match status" value="1"/>
</dbReference>
<dbReference type="PROSITE" id="PS50835">
    <property type="entry name" value="IG_LIKE"/>
    <property type="match status" value="3"/>
</dbReference>
<evidence type="ECO:0000256" key="10">
    <source>
        <dbReference type="ARBA" id="ARBA00045430"/>
    </source>
</evidence>
<dbReference type="Gene3D" id="2.60.40.10">
    <property type="entry name" value="Immunoglobulins"/>
    <property type="match status" value="5"/>
</dbReference>
<evidence type="ECO:0000256" key="5">
    <source>
        <dbReference type="ARBA" id="ARBA00023157"/>
    </source>
</evidence>
<feature type="signal peptide" evidence="12">
    <location>
        <begin position="1"/>
        <end position="22"/>
    </location>
</feature>
<keyword evidence="3 12" id="KW-0732">Signal</keyword>
<keyword evidence="5" id="KW-1015">Disulfide bond</keyword>
<dbReference type="SMART" id="SM00409">
    <property type="entry name" value="IG"/>
    <property type="match status" value="5"/>
</dbReference>
<dbReference type="InterPro" id="IPR007110">
    <property type="entry name" value="Ig-like_dom"/>
</dbReference>
<protein>
    <recommendedName>
        <fullName evidence="8">B-cell receptor CD22</fullName>
    </recommendedName>
    <alternativeName>
        <fullName evidence="9">Sialic acid-binding Ig-like lectin 2</fullName>
    </alternativeName>
</protein>
<evidence type="ECO:0000256" key="8">
    <source>
        <dbReference type="ARBA" id="ARBA00040106"/>
    </source>
</evidence>
<comment type="subunit">
    <text evidence="11">Predominantly monomer of isoform CD22-beta. Also found as heterodimer of isoform CD22-beta and a shorter isoform. Interacts with PTPN6/SHP-1, LYN, SYK, PIK3R1/PIK3R2 and PLCG1 upon phosphorylation. Interacts with GRB2, INPP5D and SHC1 upon phosphorylation. May form a complex with INPP5D/SHIP, GRB2 and SHC1.</text>
</comment>
<dbReference type="GO" id="GO:0005886">
    <property type="term" value="C:plasma membrane"/>
    <property type="evidence" value="ECO:0007669"/>
    <property type="project" value="UniProtKB-SubCell"/>
</dbReference>
<organism evidence="14 15">
    <name type="scientific">Clupea harengus</name>
    <name type="common">Atlantic herring</name>
    <dbReference type="NCBI Taxonomy" id="7950"/>
    <lineage>
        <taxon>Eukaryota</taxon>
        <taxon>Metazoa</taxon>
        <taxon>Chordata</taxon>
        <taxon>Craniata</taxon>
        <taxon>Vertebrata</taxon>
        <taxon>Euteleostomi</taxon>
        <taxon>Actinopterygii</taxon>
        <taxon>Neopterygii</taxon>
        <taxon>Teleostei</taxon>
        <taxon>Clupei</taxon>
        <taxon>Clupeiformes</taxon>
        <taxon>Clupeoidei</taxon>
        <taxon>Clupeidae</taxon>
        <taxon>Clupea</taxon>
    </lineage>
</organism>
<feature type="domain" description="Ig-like" evidence="13">
    <location>
        <begin position="417"/>
        <end position="504"/>
    </location>
</feature>
<evidence type="ECO:0000256" key="1">
    <source>
        <dbReference type="ARBA" id="ARBA00004236"/>
    </source>
</evidence>
<dbReference type="KEGG" id="char:105893240"/>
<dbReference type="PANTHER" id="PTHR46013:SF4">
    <property type="entry name" value="B-CELL RECEPTOR CD22-RELATED"/>
    <property type="match status" value="1"/>
</dbReference>
<name>A0A6P8F2S8_CLUHA</name>
<dbReference type="Proteomes" id="UP000515152">
    <property type="component" value="Chromosome 24"/>
</dbReference>
<dbReference type="FunFam" id="2.60.40.10:FF:000357">
    <property type="entry name" value="Fc receptor like 1"/>
    <property type="match status" value="1"/>
</dbReference>
<keyword evidence="7" id="KW-0393">Immunoglobulin domain</keyword>
<dbReference type="GeneID" id="105893240"/>
<dbReference type="OrthoDB" id="10039395at2759"/>
<evidence type="ECO:0000256" key="12">
    <source>
        <dbReference type="SAM" id="SignalP"/>
    </source>
</evidence>
<sequence>MSVTKGPVVLTTVFCILSGVLGQEWKVTYSSTNVCGVEGSFVDISCTYSYPSHLEIKETFWFIKKVTGDEADDLSLDSKYQGRVEYLGDKVNDCSLRIKNLKDSDTAEKYTFRFLTNDPKGKFSGSEVTLSLRHLAVTVSPEKASDGNQVTLTCITICSLSNNPTYIWYRNSQPLTNPHPTSSNTLSITSVSKEDAGYYSCAVRGHEGHPSLSVCVLSCWSVTYTPKSICALKGSSVEFQSYCTYPADHTVTKAFWFIKGTWPSGQEPKDLIQEERYHGRVNYSEEKTNNHTLRITDLITGDSNSFQFRFITDKVGGKFSGGDVELSVIELQVLVDPAIVTERNTVTLTCITSCSLSNNATYIWYKNPHAIGSNHTAGKTLNIPSVGIEDTGSYSCALQGHEDHRSPERTLSVRYGPRNTLASVHPSAEPVAGDSVTLTCSSDANPPAQIYTWYKKSGDQSSPVGSSQNISFASISSEQSGLYYCEAGNEIGQNRSSAVQITVTCKF</sequence>
<evidence type="ECO:0000256" key="11">
    <source>
        <dbReference type="ARBA" id="ARBA00046458"/>
    </source>
</evidence>
<dbReference type="InterPro" id="IPR036179">
    <property type="entry name" value="Ig-like_dom_sf"/>
</dbReference>
<gene>
    <name evidence="15" type="primary">LOC105893240</name>
</gene>
<evidence type="ECO:0000259" key="13">
    <source>
        <dbReference type="PROSITE" id="PS50835"/>
    </source>
</evidence>
<evidence type="ECO:0000256" key="7">
    <source>
        <dbReference type="ARBA" id="ARBA00023319"/>
    </source>
</evidence>
<proteinExistence type="predicted"/>
<dbReference type="InterPro" id="IPR013783">
    <property type="entry name" value="Ig-like_fold"/>
</dbReference>
<keyword evidence="4" id="KW-0472">Membrane</keyword>
<evidence type="ECO:0000256" key="2">
    <source>
        <dbReference type="ARBA" id="ARBA00022475"/>
    </source>
</evidence>
<feature type="domain" description="Ig-like" evidence="13">
    <location>
        <begin position="126"/>
        <end position="213"/>
    </location>
</feature>
<evidence type="ECO:0000256" key="4">
    <source>
        <dbReference type="ARBA" id="ARBA00023136"/>
    </source>
</evidence>
<feature type="domain" description="Ig-like" evidence="13">
    <location>
        <begin position="329"/>
        <end position="412"/>
    </location>
</feature>
<dbReference type="PANTHER" id="PTHR46013">
    <property type="entry name" value="VASCULAR CELL ADHESION MOLECULE 1"/>
    <property type="match status" value="1"/>
</dbReference>
<dbReference type="SMART" id="SM00408">
    <property type="entry name" value="IGc2"/>
    <property type="match status" value="3"/>
</dbReference>
<feature type="chain" id="PRO_5027724692" description="B-cell receptor CD22" evidence="12">
    <location>
        <begin position="23"/>
        <end position="507"/>
    </location>
</feature>
<dbReference type="InterPro" id="IPR003598">
    <property type="entry name" value="Ig_sub2"/>
</dbReference>
<dbReference type="AlphaFoldDB" id="A0A6P8F2S8"/>
<evidence type="ECO:0000256" key="6">
    <source>
        <dbReference type="ARBA" id="ARBA00023180"/>
    </source>
</evidence>
<evidence type="ECO:0000256" key="3">
    <source>
        <dbReference type="ARBA" id="ARBA00022729"/>
    </source>
</evidence>